<dbReference type="InterPro" id="IPR025419">
    <property type="entry name" value="DUF4142"/>
</dbReference>
<dbReference type="Proteomes" id="UP000243887">
    <property type="component" value="Unassembled WGS sequence"/>
</dbReference>
<dbReference type="RefSeq" id="WP_090677585.1">
    <property type="nucleotide sequence ID" value="NZ_FORU01000001.1"/>
</dbReference>
<dbReference type="Gene3D" id="1.20.1260.10">
    <property type="match status" value="1"/>
</dbReference>
<dbReference type="STRING" id="1150112.SAMN04487893_101201"/>
<evidence type="ECO:0000259" key="1">
    <source>
        <dbReference type="Pfam" id="PF13628"/>
    </source>
</evidence>
<organism evidence="2 3">
    <name type="scientific">Myroides guanonis</name>
    <dbReference type="NCBI Taxonomy" id="1150112"/>
    <lineage>
        <taxon>Bacteria</taxon>
        <taxon>Pseudomonadati</taxon>
        <taxon>Bacteroidota</taxon>
        <taxon>Flavobacteriia</taxon>
        <taxon>Flavobacteriales</taxon>
        <taxon>Flavobacteriaceae</taxon>
        <taxon>Myroides</taxon>
    </lineage>
</organism>
<protein>
    <submittedName>
        <fullName evidence="2">Putative membrane protein</fullName>
    </submittedName>
</protein>
<dbReference type="Pfam" id="PF13628">
    <property type="entry name" value="DUF4142"/>
    <property type="match status" value="1"/>
</dbReference>
<proteinExistence type="predicted"/>
<dbReference type="PANTHER" id="PTHR38593">
    <property type="entry name" value="BLR2558 PROTEIN"/>
    <property type="match status" value="1"/>
</dbReference>
<gene>
    <name evidence="2" type="ORF">SAMN04487893_101201</name>
</gene>
<accession>A0A1I3L6U4</accession>
<feature type="domain" description="DUF4142" evidence="1">
    <location>
        <begin position="36"/>
        <end position="171"/>
    </location>
</feature>
<keyword evidence="3" id="KW-1185">Reference proteome</keyword>
<dbReference type="AlphaFoldDB" id="A0A1I3L6U4"/>
<dbReference type="OrthoDB" id="883203at2"/>
<name>A0A1I3L6U4_9FLAO</name>
<dbReference type="EMBL" id="FORU01000001">
    <property type="protein sequence ID" value="SFI80431.1"/>
    <property type="molecule type" value="Genomic_DNA"/>
</dbReference>
<evidence type="ECO:0000313" key="3">
    <source>
        <dbReference type="Proteomes" id="UP000243887"/>
    </source>
</evidence>
<reference evidence="3" key="1">
    <citation type="submission" date="2016-10" db="EMBL/GenBank/DDBJ databases">
        <authorList>
            <person name="Varghese N."/>
            <person name="Submissions S."/>
        </authorList>
    </citation>
    <scope>NUCLEOTIDE SEQUENCE [LARGE SCALE GENOMIC DNA]</scope>
    <source>
        <strain evidence="3">DSM 26542</strain>
    </source>
</reference>
<evidence type="ECO:0000313" key="2">
    <source>
        <dbReference type="EMBL" id="SFI80431.1"/>
    </source>
</evidence>
<dbReference type="InterPro" id="IPR012347">
    <property type="entry name" value="Ferritin-like"/>
</dbReference>
<dbReference type="PANTHER" id="PTHR38593:SF1">
    <property type="entry name" value="BLR2558 PROTEIN"/>
    <property type="match status" value="1"/>
</dbReference>
<sequence>MKYALFIITTLLTFSTSYSQQVIISKMEKITPSQGSDHVFIRKAIESGKAEIKMGAAARSNSTNPEIIDFGKMIEEDHLVLNEKLRNIARQRDLEFSEQLSGESNFVYDKLKNLNGVGFDREFVTVMIKDHERIFDLFTHQAHDGKDMELKSFAKEALPNIENHLKQIKKIKLQIIQE</sequence>